<name>A0A6S7K861_PARCT</name>
<reference evidence="1" key="1">
    <citation type="submission" date="2020-04" db="EMBL/GenBank/DDBJ databases">
        <authorList>
            <person name="Alioto T."/>
            <person name="Alioto T."/>
            <person name="Gomez Garrido J."/>
        </authorList>
    </citation>
    <scope>NUCLEOTIDE SEQUENCE</scope>
    <source>
        <strain evidence="1">A484AB</strain>
    </source>
</reference>
<evidence type="ECO:0000313" key="1">
    <source>
        <dbReference type="EMBL" id="CAB4039778.1"/>
    </source>
</evidence>
<dbReference type="Proteomes" id="UP001152795">
    <property type="component" value="Unassembled WGS sequence"/>
</dbReference>
<comment type="caution">
    <text evidence="1">The sequence shown here is derived from an EMBL/GenBank/DDBJ whole genome shotgun (WGS) entry which is preliminary data.</text>
</comment>
<accession>A0A6S7K861</accession>
<dbReference type="OrthoDB" id="6064907at2759"/>
<keyword evidence="2" id="KW-1185">Reference proteome</keyword>
<proteinExistence type="predicted"/>
<dbReference type="EMBL" id="CACRXK020025848">
    <property type="protein sequence ID" value="CAB4039778.1"/>
    <property type="molecule type" value="Genomic_DNA"/>
</dbReference>
<sequence>MLRQRLTTERVLAEFERVIQSNRHFILNDSVDVNVVHVEMPHGGKGTKRSEINLEKHLMKKCSIIRIRNNDQLCLARALVVAKAKIDNDPQYTSIVDHCRAIQTRLARELHHKAAVLLGSCGLDEVKRFQTYLSDYQINIVSKEHQNSLIYVGCDQEKRIYLYLYDNHYDVITTMPGFLARSMYCHTL</sequence>
<organism evidence="1 2">
    <name type="scientific">Paramuricea clavata</name>
    <name type="common">Red gorgonian</name>
    <name type="synonym">Violescent sea-whip</name>
    <dbReference type="NCBI Taxonomy" id="317549"/>
    <lineage>
        <taxon>Eukaryota</taxon>
        <taxon>Metazoa</taxon>
        <taxon>Cnidaria</taxon>
        <taxon>Anthozoa</taxon>
        <taxon>Octocorallia</taxon>
        <taxon>Malacalcyonacea</taxon>
        <taxon>Plexauridae</taxon>
        <taxon>Paramuricea</taxon>
    </lineage>
</organism>
<protein>
    <submittedName>
        <fullName evidence="1">Uncharacterized protein</fullName>
    </submittedName>
</protein>
<gene>
    <name evidence="1" type="ORF">PACLA_8A012046</name>
</gene>
<dbReference type="AlphaFoldDB" id="A0A6S7K861"/>
<evidence type="ECO:0000313" key="2">
    <source>
        <dbReference type="Proteomes" id="UP001152795"/>
    </source>
</evidence>